<gene>
    <name evidence="1" type="ORF">IPOD504_LOCUS2590</name>
</gene>
<accession>A0ABN8HSD5</accession>
<keyword evidence="2" id="KW-1185">Reference proteome</keyword>
<feature type="non-terminal residue" evidence="1">
    <location>
        <position position="1"/>
    </location>
</feature>
<reference evidence="1" key="1">
    <citation type="submission" date="2022-03" db="EMBL/GenBank/DDBJ databases">
        <authorList>
            <person name="Martin H S."/>
        </authorList>
    </citation>
    <scope>NUCLEOTIDE SEQUENCE</scope>
</reference>
<sequence length="99" mass="11194">MCDENAASERTYTCFRLANRNMYGECKNKVSDANYSARWMRAEGGGLRGGDTGACFILLRPLWPPGTVCPVYRREAMPSSSAFLVEFAETLPWNMLRRC</sequence>
<proteinExistence type="predicted"/>
<evidence type="ECO:0000313" key="1">
    <source>
        <dbReference type="EMBL" id="CAH2040469.1"/>
    </source>
</evidence>
<name>A0ABN8HSD5_9NEOP</name>
<evidence type="ECO:0000313" key="2">
    <source>
        <dbReference type="Proteomes" id="UP000837857"/>
    </source>
</evidence>
<organism evidence="1 2">
    <name type="scientific">Iphiclides podalirius</name>
    <name type="common">scarce swallowtail</name>
    <dbReference type="NCBI Taxonomy" id="110791"/>
    <lineage>
        <taxon>Eukaryota</taxon>
        <taxon>Metazoa</taxon>
        <taxon>Ecdysozoa</taxon>
        <taxon>Arthropoda</taxon>
        <taxon>Hexapoda</taxon>
        <taxon>Insecta</taxon>
        <taxon>Pterygota</taxon>
        <taxon>Neoptera</taxon>
        <taxon>Endopterygota</taxon>
        <taxon>Lepidoptera</taxon>
        <taxon>Glossata</taxon>
        <taxon>Ditrysia</taxon>
        <taxon>Papilionoidea</taxon>
        <taxon>Papilionidae</taxon>
        <taxon>Papilioninae</taxon>
        <taxon>Iphiclides</taxon>
    </lineage>
</organism>
<dbReference type="EMBL" id="OW152824">
    <property type="protein sequence ID" value="CAH2040469.1"/>
    <property type="molecule type" value="Genomic_DNA"/>
</dbReference>
<dbReference type="Proteomes" id="UP000837857">
    <property type="component" value="Chromosome 12"/>
</dbReference>
<protein>
    <submittedName>
        <fullName evidence="1">Uncharacterized protein</fullName>
    </submittedName>
</protein>